<keyword evidence="3" id="KW-1185">Reference proteome</keyword>
<evidence type="ECO:0000259" key="1">
    <source>
        <dbReference type="PROSITE" id="PS50943"/>
    </source>
</evidence>
<evidence type="ECO:0000313" key="3">
    <source>
        <dbReference type="Proteomes" id="UP000612899"/>
    </source>
</evidence>
<dbReference type="Pfam" id="PF13560">
    <property type="entry name" value="HTH_31"/>
    <property type="match status" value="1"/>
</dbReference>
<dbReference type="SMART" id="SM00530">
    <property type="entry name" value="HTH_XRE"/>
    <property type="match status" value="1"/>
</dbReference>
<dbReference type="SUPFAM" id="SSF47413">
    <property type="entry name" value="lambda repressor-like DNA-binding domains"/>
    <property type="match status" value="1"/>
</dbReference>
<reference evidence="2" key="1">
    <citation type="submission" date="2021-01" db="EMBL/GenBank/DDBJ databases">
        <title>Whole genome shotgun sequence of Rhizocola hellebori NBRC 109834.</title>
        <authorList>
            <person name="Komaki H."/>
            <person name="Tamura T."/>
        </authorList>
    </citation>
    <scope>NUCLEOTIDE SEQUENCE</scope>
    <source>
        <strain evidence="2">NBRC 109834</strain>
    </source>
</reference>
<dbReference type="PROSITE" id="PS50943">
    <property type="entry name" value="HTH_CROC1"/>
    <property type="match status" value="1"/>
</dbReference>
<name>A0A8J3QDH1_9ACTN</name>
<dbReference type="InterPro" id="IPR043917">
    <property type="entry name" value="DUF5753"/>
</dbReference>
<feature type="domain" description="HTH cro/C1-type" evidence="1">
    <location>
        <begin position="19"/>
        <end position="56"/>
    </location>
</feature>
<dbReference type="RefSeq" id="WP_203911406.1">
    <property type="nucleotide sequence ID" value="NZ_BONY01000038.1"/>
</dbReference>
<gene>
    <name evidence="2" type="ORF">Rhe02_56940</name>
</gene>
<protein>
    <submittedName>
        <fullName evidence="2">Transcriptional regulator</fullName>
    </submittedName>
</protein>
<evidence type="ECO:0000313" key="2">
    <source>
        <dbReference type="EMBL" id="GIH07627.1"/>
    </source>
</evidence>
<dbReference type="AlphaFoldDB" id="A0A8J3QDH1"/>
<dbReference type="InterPro" id="IPR010982">
    <property type="entry name" value="Lambda_DNA-bd_dom_sf"/>
</dbReference>
<dbReference type="Gene3D" id="1.10.260.40">
    <property type="entry name" value="lambda repressor-like DNA-binding domains"/>
    <property type="match status" value="1"/>
</dbReference>
<comment type="caution">
    <text evidence="2">The sequence shown here is derived from an EMBL/GenBank/DDBJ whole genome shotgun (WGS) entry which is preliminary data.</text>
</comment>
<dbReference type="InterPro" id="IPR001387">
    <property type="entry name" value="Cro/C1-type_HTH"/>
</dbReference>
<dbReference type="CDD" id="cd00093">
    <property type="entry name" value="HTH_XRE"/>
    <property type="match status" value="1"/>
</dbReference>
<dbReference type="Proteomes" id="UP000612899">
    <property type="component" value="Unassembled WGS sequence"/>
</dbReference>
<proteinExistence type="predicted"/>
<dbReference type="Pfam" id="PF19054">
    <property type="entry name" value="DUF5753"/>
    <property type="match status" value="1"/>
</dbReference>
<dbReference type="GO" id="GO:0003677">
    <property type="term" value="F:DNA binding"/>
    <property type="evidence" value="ECO:0007669"/>
    <property type="project" value="InterPro"/>
</dbReference>
<dbReference type="EMBL" id="BONY01000038">
    <property type="protein sequence ID" value="GIH07627.1"/>
    <property type="molecule type" value="Genomic_DNA"/>
</dbReference>
<organism evidence="2 3">
    <name type="scientific">Rhizocola hellebori</name>
    <dbReference type="NCBI Taxonomy" id="1392758"/>
    <lineage>
        <taxon>Bacteria</taxon>
        <taxon>Bacillati</taxon>
        <taxon>Actinomycetota</taxon>
        <taxon>Actinomycetes</taxon>
        <taxon>Micromonosporales</taxon>
        <taxon>Micromonosporaceae</taxon>
        <taxon>Rhizocola</taxon>
    </lineage>
</organism>
<accession>A0A8J3QDH1</accession>
<sequence length="283" mass="31178">MALPSSSAQHALELLGSRLRELRLSAGLSGRDLGRLTGWHSSKVSKIEYGRQAPSVADVHAWCLHCGAERFTSELTASLHAVEGMFLEWQRLEGSGLRKSNEAEARVWERTKRFRIYSSTVIPGPLQTGPYIGAVLRSLQRQRQFPDADIDETVQVRLDKQKVVYKPGNSFAIVIEESVLRAPIGGAEVMAAQLGYLLEAIALPAISLGIIPLDTDRSSIWTAEAFWMFDDSRVTVELVSGYLTITQPHEIALYRDAFSRYTEQAVFGAKARSFIAAAIAATA</sequence>